<evidence type="ECO:0000256" key="8">
    <source>
        <dbReference type="ARBA" id="ARBA00023136"/>
    </source>
</evidence>
<keyword evidence="2" id="KW-1003">Cell membrane</keyword>
<dbReference type="Gene3D" id="2.60.40.1220">
    <property type="match status" value="1"/>
</dbReference>
<organism evidence="12">
    <name type="scientific">freshwater metagenome</name>
    <dbReference type="NCBI Taxonomy" id="449393"/>
    <lineage>
        <taxon>unclassified sequences</taxon>
        <taxon>metagenomes</taxon>
        <taxon>ecological metagenomes</taxon>
    </lineage>
</organism>
<dbReference type="PANTHER" id="PTHR34820">
    <property type="entry name" value="INNER MEMBRANE PROTEIN YEBZ"/>
    <property type="match status" value="1"/>
</dbReference>
<evidence type="ECO:0000256" key="3">
    <source>
        <dbReference type="ARBA" id="ARBA00022692"/>
    </source>
</evidence>
<dbReference type="GO" id="GO:0006825">
    <property type="term" value="P:copper ion transport"/>
    <property type="evidence" value="ECO:0007669"/>
    <property type="project" value="InterPro"/>
</dbReference>
<evidence type="ECO:0000259" key="11">
    <source>
        <dbReference type="Pfam" id="PF05425"/>
    </source>
</evidence>
<comment type="subcellular location">
    <subcellularLocation>
        <location evidence="1">Cell membrane</location>
        <topology evidence="1">Multi-pass membrane protein</topology>
    </subcellularLocation>
</comment>
<feature type="transmembrane region" description="Helical" evidence="9">
    <location>
        <begin position="189"/>
        <end position="214"/>
    </location>
</feature>
<evidence type="ECO:0000256" key="2">
    <source>
        <dbReference type="ARBA" id="ARBA00022475"/>
    </source>
</evidence>
<name>A0A6J6KQM7_9ZZZZ</name>
<feature type="transmembrane region" description="Helical" evidence="9">
    <location>
        <begin position="362"/>
        <end position="383"/>
    </location>
</feature>
<dbReference type="GO" id="GO:0042597">
    <property type="term" value="C:periplasmic space"/>
    <property type="evidence" value="ECO:0007669"/>
    <property type="project" value="InterPro"/>
</dbReference>
<keyword evidence="6 9" id="KW-1133">Transmembrane helix</keyword>
<dbReference type="InterPro" id="IPR032694">
    <property type="entry name" value="CopC/D"/>
</dbReference>
<dbReference type="GO" id="GO:0046688">
    <property type="term" value="P:response to copper ion"/>
    <property type="evidence" value="ECO:0007669"/>
    <property type="project" value="InterPro"/>
</dbReference>
<evidence type="ECO:0000256" key="6">
    <source>
        <dbReference type="ARBA" id="ARBA00022989"/>
    </source>
</evidence>
<dbReference type="PANTHER" id="PTHR34820:SF4">
    <property type="entry name" value="INNER MEMBRANE PROTEIN YEBZ"/>
    <property type="match status" value="1"/>
</dbReference>
<proteinExistence type="predicted"/>
<evidence type="ECO:0000256" key="4">
    <source>
        <dbReference type="ARBA" id="ARBA00022723"/>
    </source>
</evidence>
<evidence type="ECO:0000256" key="1">
    <source>
        <dbReference type="ARBA" id="ARBA00004651"/>
    </source>
</evidence>
<protein>
    <submittedName>
        <fullName evidence="12">Unannotated protein</fullName>
    </submittedName>
</protein>
<dbReference type="InterPro" id="IPR014756">
    <property type="entry name" value="Ig_E-set"/>
</dbReference>
<dbReference type="InterPro" id="IPR007348">
    <property type="entry name" value="CopC_dom"/>
</dbReference>
<dbReference type="Pfam" id="PF04234">
    <property type="entry name" value="CopC"/>
    <property type="match status" value="1"/>
</dbReference>
<keyword evidence="7" id="KW-0186">Copper</keyword>
<evidence type="ECO:0000259" key="10">
    <source>
        <dbReference type="Pfam" id="PF04234"/>
    </source>
</evidence>
<gene>
    <name evidence="12" type="ORF">UFOPK2169_00799</name>
</gene>
<dbReference type="Pfam" id="PF05425">
    <property type="entry name" value="CopD"/>
    <property type="match status" value="1"/>
</dbReference>
<evidence type="ECO:0000313" key="12">
    <source>
        <dbReference type="EMBL" id="CAB4651606.1"/>
    </source>
</evidence>
<feature type="transmembrane region" description="Helical" evidence="9">
    <location>
        <begin position="292"/>
        <end position="316"/>
    </location>
</feature>
<dbReference type="InterPro" id="IPR014755">
    <property type="entry name" value="Cu-Rt/internalin_Ig-like"/>
</dbReference>
<evidence type="ECO:0000256" key="9">
    <source>
        <dbReference type="SAM" id="Phobius"/>
    </source>
</evidence>
<dbReference type="GO" id="GO:0005886">
    <property type="term" value="C:plasma membrane"/>
    <property type="evidence" value="ECO:0007669"/>
    <property type="project" value="UniProtKB-SubCell"/>
</dbReference>
<evidence type="ECO:0000256" key="7">
    <source>
        <dbReference type="ARBA" id="ARBA00023008"/>
    </source>
</evidence>
<evidence type="ECO:0000256" key="5">
    <source>
        <dbReference type="ARBA" id="ARBA00022729"/>
    </source>
</evidence>
<feature type="domain" description="Copper resistance protein D" evidence="11">
    <location>
        <begin position="325"/>
        <end position="416"/>
    </location>
</feature>
<dbReference type="AlphaFoldDB" id="A0A6J6KQM7"/>
<feature type="transmembrane region" description="Helical" evidence="9">
    <location>
        <begin position="328"/>
        <end position="350"/>
    </location>
</feature>
<feature type="transmembrane region" description="Helical" evidence="9">
    <location>
        <begin position="234"/>
        <end position="255"/>
    </location>
</feature>
<feature type="transmembrane region" description="Helical" evidence="9">
    <location>
        <begin position="403"/>
        <end position="422"/>
    </location>
</feature>
<feature type="transmembrane region" description="Helical" evidence="9">
    <location>
        <begin position="262"/>
        <end position="280"/>
    </location>
</feature>
<accession>A0A6J6KQM7</accession>
<dbReference type="GO" id="GO:0005507">
    <property type="term" value="F:copper ion binding"/>
    <property type="evidence" value="ECO:0007669"/>
    <property type="project" value="InterPro"/>
</dbReference>
<feature type="transmembrane region" description="Helical" evidence="9">
    <location>
        <begin position="156"/>
        <end position="177"/>
    </location>
</feature>
<sequence>MTKRMRHTAVALIVMLLAVMTASTSTVSAHAVLDSSSPAASTVIEESPSEIRLTFNEPVESSLLEIRLFGADQNEIKISDAQRGAQDSAIVTADVPTLNDGVYVVVWRVMSTDGHPATGAFPFEIGRTTSGTGTDLVAQILSGLDTASPLETPLTIARFVTFFALVALVGALVLAWGTPMMSSARLRQIFSVSIIGLAIGSVGILLLQGAYATGRSWGAVFDADLLADVLSTRIGLASLVRFAAIVAWGVLFLFLHRATTALWQNTAVIVAAVSILTFSVSGHPSAGSLPIVFVLVDAVHFGAIAVWVGGLVAMFFLREEPSVDVQRFSRLATRALPVVVLTGVAQAMHLMDGVGDLGSTTYGQLLVAKVLVVGVVVLSGAAARQRIADNSVTPLQSILKFDALLVVIVLALTSVLVGTPPGSTDNPADKIFSSTQIQADVLADITVVPARVGAAEVHVILTPPGGALSPVEDATVQFSLPARNIPAIPVAMIELGPNHWTGVVQFPFSGDWEMKVQVEATPGAIVNYTATVAVTG</sequence>
<keyword evidence="3 9" id="KW-0812">Transmembrane</keyword>
<keyword evidence="8 9" id="KW-0472">Membrane</keyword>
<keyword evidence="4" id="KW-0479">Metal-binding</keyword>
<feature type="domain" description="CopC" evidence="10">
    <location>
        <begin position="30"/>
        <end position="125"/>
    </location>
</feature>
<dbReference type="EMBL" id="CAEZWE010000026">
    <property type="protein sequence ID" value="CAB4651606.1"/>
    <property type="molecule type" value="Genomic_DNA"/>
</dbReference>
<keyword evidence="5" id="KW-0732">Signal</keyword>
<dbReference type="InterPro" id="IPR008457">
    <property type="entry name" value="Cu-R_CopD_dom"/>
</dbReference>
<reference evidence="12" key="1">
    <citation type="submission" date="2020-05" db="EMBL/GenBank/DDBJ databases">
        <authorList>
            <person name="Chiriac C."/>
            <person name="Salcher M."/>
            <person name="Ghai R."/>
            <person name="Kavagutti S V."/>
        </authorList>
    </citation>
    <scope>NUCLEOTIDE SEQUENCE</scope>
</reference>
<dbReference type="SUPFAM" id="SSF81296">
    <property type="entry name" value="E set domains"/>
    <property type="match status" value="1"/>
</dbReference>